<evidence type="ECO:0000313" key="1">
    <source>
        <dbReference type="EMBL" id="KAK7957202.1"/>
    </source>
</evidence>
<reference evidence="1 2" key="1">
    <citation type="submission" date="2023-01" db="EMBL/GenBank/DDBJ databases">
        <title>Analysis of 21 Apiospora genomes using comparative genomics revels a genus with tremendous synthesis potential of carbohydrate active enzymes and secondary metabolites.</title>
        <authorList>
            <person name="Sorensen T."/>
        </authorList>
    </citation>
    <scope>NUCLEOTIDE SEQUENCE [LARGE SCALE GENOMIC DNA]</scope>
    <source>
        <strain evidence="1 2">CBS 24483</strain>
    </source>
</reference>
<name>A0ABR1QKD1_9PEZI</name>
<organism evidence="1 2">
    <name type="scientific">Apiospora aurea</name>
    <dbReference type="NCBI Taxonomy" id="335848"/>
    <lineage>
        <taxon>Eukaryota</taxon>
        <taxon>Fungi</taxon>
        <taxon>Dikarya</taxon>
        <taxon>Ascomycota</taxon>
        <taxon>Pezizomycotina</taxon>
        <taxon>Sordariomycetes</taxon>
        <taxon>Xylariomycetidae</taxon>
        <taxon>Amphisphaeriales</taxon>
        <taxon>Apiosporaceae</taxon>
        <taxon>Apiospora</taxon>
    </lineage>
</organism>
<dbReference type="RefSeq" id="XP_066702508.1">
    <property type="nucleotide sequence ID" value="XM_066842646.1"/>
</dbReference>
<dbReference type="GeneID" id="92075708"/>
<keyword evidence="2" id="KW-1185">Reference proteome</keyword>
<protein>
    <submittedName>
        <fullName evidence="1">Uncharacterized protein</fullName>
    </submittedName>
</protein>
<comment type="caution">
    <text evidence="1">The sequence shown here is derived from an EMBL/GenBank/DDBJ whole genome shotgun (WGS) entry which is preliminary data.</text>
</comment>
<gene>
    <name evidence="1" type="ORF">PG986_006424</name>
</gene>
<accession>A0ABR1QKD1</accession>
<sequence length="222" mass="24694">MGDSLDHLDLHGERLALLQGPAGQDLHPPSQPSCAHLLPLASTNETKTEGGQAYHRPLPNLEGFLAAYGSDASTPIHLAGHEHHQPYIPKIYASYDVPADVEQHLEDVRRVYPGDRLPLRMLKWAFLNWCSEMHEEDSVYRGQGILEYLVYFVVNVCRALRMGSDLASMLSTSLFASGCDRYHYDVGVGVEKLDDPLAPNPLLPLVYSRNRRPPCTANQAPL</sequence>
<proteinExistence type="predicted"/>
<dbReference type="Proteomes" id="UP001391051">
    <property type="component" value="Unassembled WGS sequence"/>
</dbReference>
<dbReference type="EMBL" id="JAQQWE010000004">
    <property type="protein sequence ID" value="KAK7957202.1"/>
    <property type="molecule type" value="Genomic_DNA"/>
</dbReference>
<evidence type="ECO:0000313" key="2">
    <source>
        <dbReference type="Proteomes" id="UP001391051"/>
    </source>
</evidence>